<dbReference type="PROSITE" id="PS50042">
    <property type="entry name" value="CNMP_BINDING_3"/>
    <property type="match status" value="1"/>
</dbReference>
<dbReference type="InterPro" id="IPR000595">
    <property type="entry name" value="cNMP-bd_dom"/>
</dbReference>
<evidence type="ECO:0000313" key="2">
    <source>
        <dbReference type="EMBL" id="KAK3260622.1"/>
    </source>
</evidence>
<proteinExistence type="predicted"/>
<dbReference type="InterPro" id="IPR018490">
    <property type="entry name" value="cNMP-bd_dom_sf"/>
</dbReference>
<dbReference type="CDD" id="cd00038">
    <property type="entry name" value="CAP_ED"/>
    <property type="match status" value="1"/>
</dbReference>
<dbReference type="SUPFAM" id="SSF51206">
    <property type="entry name" value="cAMP-binding domain-like"/>
    <property type="match status" value="1"/>
</dbReference>
<dbReference type="Proteomes" id="UP001190700">
    <property type="component" value="Unassembled WGS sequence"/>
</dbReference>
<sequence length="112" mass="12641">MGEVDDYFTKALKLDPAERSDLQVELMAAGLARFSVFDGMDLETRKSLVEGITCQSFKKNEVIFKEGEPGTEFHMLLKGSVMVLTLSDISRLKKNRKSQLRSTKVMHVFSHA</sequence>
<name>A0AAE0FJ48_9CHLO</name>
<accession>A0AAE0FJ48</accession>
<evidence type="ECO:0000259" key="1">
    <source>
        <dbReference type="PROSITE" id="PS50042"/>
    </source>
</evidence>
<protein>
    <recommendedName>
        <fullName evidence="1">Cyclic nucleotide-binding domain-containing protein</fullName>
    </recommendedName>
</protein>
<keyword evidence="3" id="KW-1185">Reference proteome</keyword>
<organism evidence="2 3">
    <name type="scientific">Cymbomonas tetramitiformis</name>
    <dbReference type="NCBI Taxonomy" id="36881"/>
    <lineage>
        <taxon>Eukaryota</taxon>
        <taxon>Viridiplantae</taxon>
        <taxon>Chlorophyta</taxon>
        <taxon>Pyramimonadophyceae</taxon>
        <taxon>Pyramimonadales</taxon>
        <taxon>Pyramimonadaceae</taxon>
        <taxon>Cymbomonas</taxon>
    </lineage>
</organism>
<gene>
    <name evidence="2" type="ORF">CYMTET_30433</name>
</gene>
<dbReference type="Gene3D" id="2.60.120.10">
    <property type="entry name" value="Jelly Rolls"/>
    <property type="match status" value="1"/>
</dbReference>
<reference evidence="2 3" key="1">
    <citation type="journal article" date="2015" name="Genome Biol. Evol.">
        <title>Comparative Genomics of a Bacterivorous Green Alga Reveals Evolutionary Causalities and Consequences of Phago-Mixotrophic Mode of Nutrition.</title>
        <authorList>
            <person name="Burns J.A."/>
            <person name="Paasch A."/>
            <person name="Narechania A."/>
            <person name="Kim E."/>
        </authorList>
    </citation>
    <scope>NUCLEOTIDE SEQUENCE [LARGE SCALE GENOMIC DNA]</scope>
    <source>
        <strain evidence="2 3">PLY_AMNH</strain>
    </source>
</reference>
<dbReference type="EMBL" id="LGRX02017563">
    <property type="protein sequence ID" value="KAK3260622.1"/>
    <property type="molecule type" value="Genomic_DNA"/>
</dbReference>
<dbReference type="AlphaFoldDB" id="A0AAE0FJ48"/>
<evidence type="ECO:0000313" key="3">
    <source>
        <dbReference type="Proteomes" id="UP001190700"/>
    </source>
</evidence>
<comment type="caution">
    <text evidence="2">The sequence shown here is derived from an EMBL/GenBank/DDBJ whole genome shotgun (WGS) entry which is preliminary data.</text>
</comment>
<dbReference type="InterPro" id="IPR014710">
    <property type="entry name" value="RmlC-like_jellyroll"/>
</dbReference>
<feature type="domain" description="Cyclic nucleotide-binding" evidence="1">
    <location>
        <begin position="36"/>
        <end position="84"/>
    </location>
</feature>